<dbReference type="Proteomes" id="UP000807159">
    <property type="component" value="Unassembled WGS sequence"/>
</dbReference>
<keyword evidence="3" id="KW-1185">Reference proteome</keyword>
<comment type="caution">
    <text evidence="2">The sequence shown here is derived from an EMBL/GenBank/DDBJ whole genome shotgun (WGS) entry which is preliminary data.</text>
</comment>
<evidence type="ECO:0000313" key="3">
    <source>
        <dbReference type="Proteomes" id="UP000807159"/>
    </source>
</evidence>
<name>A0A8T2WI17_POPDE</name>
<dbReference type="EMBL" id="JACEGQ020000231">
    <property type="protein sequence ID" value="KAH8479327.1"/>
    <property type="molecule type" value="Genomic_DNA"/>
</dbReference>
<reference evidence="2" key="1">
    <citation type="journal article" date="2021" name="J. Hered.">
        <title>Genome Assembly of Salicaceae Populus deltoides (Eastern Cottonwood) I-69 Based on Nanopore Sequencing and Hi-C Technologies.</title>
        <authorList>
            <person name="Bai S."/>
            <person name="Wu H."/>
            <person name="Zhang J."/>
            <person name="Pan Z."/>
            <person name="Zhao W."/>
            <person name="Li Z."/>
            <person name="Tong C."/>
        </authorList>
    </citation>
    <scope>NUCLEOTIDE SEQUENCE</scope>
    <source>
        <tissue evidence="2">Leaf</tissue>
    </source>
</reference>
<dbReference type="AlphaFoldDB" id="A0A8T2WI17"/>
<gene>
    <name evidence="2" type="ORF">H0E87_031668</name>
</gene>
<protein>
    <submittedName>
        <fullName evidence="2">Uncharacterized protein</fullName>
    </submittedName>
</protein>
<evidence type="ECO:0000256" key="1">
    <source>
        <dbReference type="SAM" id="MobiDB-lite"/>
    </source>
</evidence>
<accession>A0A8T2WI17</accession>
<feature type="region of interest" description="Disordered" evidence="1">
    <location>
        <begin position="151"/>
        <end position="183"/>
    </location>
</feature>
<feature type="region of interest" description="Disordered" evidence="1">
    <location>
        <begin position="1"/>
        <end position="32"/>
    </location>
</feature>
<feature type="compositionally biased region" description="Low complexity" evidence="1">
    <location>
        <begin position="76"/>
        <end position="109"/>
    </location>
</feature>
<feature type="non-terminal residue" evidence="2">
    <location>
        <position position="1"/>
    </location>
</feature>
<proteinExistence type="predicted"/>
<feature type="compositionally biased region" description="Basic and acidic residues" evidence="1">
    <location>
        <begin position="1"/>
        <end position="13"/>
    </location>
</feature>
<feature type="region of interest" description="Disordered" evidence="1">
    <location>
        <begin position="75"/>
        <end position="109"/>
    </location>
</feature>
<organism evidence="2 3">
    <name type="scientific">Populus deltoides</name>
    <name type="common">Eastern poplar</name>
    <name type="synonym">Eastern cottonwood</name>
    <dbReference type="NCBI Taxonomy" id="3696"/>
    <lineage>
        <taxon>Eukaryota</taxon>
        <taxon>Viridiplantae</taxon>
        <taxon>Streptophyta</taxon>
        <taxon>Embryophyta</taxon>
        <taxon>Tracheophyta</taxon>
        <taxon>Spermatophyta</taxon>
        <taxon>Magnoliopsida</taxon>
        <taxon>eudicotyledons</taxon>
        <taxon>Gunneridae</taxon>
        <taxon>Pentapetalae</taxon>
        <taxon>rosids</taxon>
        <taxon>fabids</taxon>
        <taxon>Malpighiales</taxon>
        <taxon>Salicaceae</taxon>
        <taxon>Saliceae</taxon>
        <taxon>Populus</taxon>
    </lineage>
</organism>
<sequence length="183" mass="18889">MVVRGGEDRESKSFSEAAGKKAPRAAGCDDPARPSILFPINLAPGGLEAYCYGGLKSLGEEPKNNLGLDTRRVLESAKSAKSAESADVLESAEPAKSAESAAGAGNESGRFIVQSLTEKTVMGSPWPDLKPGRGTVDADLAGQCGCRARAGAAVETPSRPGNKTVNEIPGVGARTVTGWEEME</sequence>
<evidence type="ECO:0000313" key="2">
    <source>
        <dbReference type="EMBL" id="KAH8479327.1"/>
    </source>
</evidence>